<proteinExistence type="predicted"/>
<protein>
    <submittedName>
        <fullName evidence="2">Uncharacterized protein</fullName>
    </submittedName>
</protein>
<feature type="signal peptide" evidence="1">
    <location>
        <begin position="1"/>
        <end position="16"/>
    </location>
</feature>
<organism evidence="2 3">
    <name type="scientific">Mucor plumbeus</name>
    <dbReference type="NCBI Taxonomy" id="97098"/>
    <lineage>
        <taxon>Eukaryota</taxon>
        <taxon>Fungi</taxon>
        <taxon>Fungi incertae sedis</taxon>
        <taxon>Mucoromycota</taxon>
        <taxon>Mucoromycotina</taxon>
        <taxon>Mucoromycetes</taxon>
        <taxon>Mucorales</taxon>
        <taxon>Mucorineae</taxon>
        <taxon>Mucoraceae</taxon>
        <taxon>Mucor</taxon>
    </lineage>
</organism>
<dbReference type="EMBL" id="JAEPRC010000068">
    <property type="protein sequence ID" value="KAG2211358.1"/>
    <property type="molecule type" value="Genomic_DNA"/>
</dbReference>
<evidence type="ECO:0000313" key="2">
    <source>
        <dbReference type="EMBL" id="KAG2211358.1"/>
    </source>
</evidence>
<dbReference type="OrthoDB" id="2289822at2759"/>
<evidence type="ECO:0000313" key="3">
    <source>
        <dbReference type="Proteomes" id="UP000650833"/>
    </source>
</evidence>
<reference evidence="2" key="1">
    <citation type="submission" date="2020-12" db="EMBL/GenBank/DDBJ databases">
        <title>Metabolic potential, ecology and presence of endohyphal bacteria is reflected in genomic diversity of Mucoromycotina.</title>
        <authorList>
            <person name="Muszewska A."/>
            <person name="Okrasinska A."/>
            <person name="Steczkiewicz K."/>
            <person name="Drgas O."/>
            <person name="Orlowska M."/>
            <person name="Perlinska-Lenart U."/>
            <person name="Aleksandrzak-Piekarczyk T."/>
            <person name="Szatraj K."/>
            <person name="Zielenkiewicz U."/>
            <person name="Pilsyk S."/>
            <person name="Malc E."/>
            <person name="Mieczkowski P."/>
            <person name="Kruszewska J.S."/>
            <person name="Biernat P."/>
            <person name="Pawlowska J."/>
        </authorList>
    </citation>
    <scope>NUCLEOTIDE SEQUENCE</scope>
    <source>
        <strain evidence="2">CBS 226.32</strain>
    </source>
</reference>
<sequence length="271" mass="31357">MTIILLIYATLRRCWAHEGLKSSLNKKSNQNVLQFDCRKNKDGNLIEKLEEGTKRLDKADTYDSTYSMSRIPSGCKDARQLWEPVLHGVPRSQVELALKSYYTRLPNNVSNVIENRKIRLYFRLRLDPIVYSSSLYRSRKNLTSRAGHYVMFIASRYGSIRHQEVWFVSEVLCYFTHLHCGITKSLATGKVFINKPDNSMHKFAVPIAGMYIDGDQDAVFDVEDILYNVGLVNYKDNNERINKVVWPYAVFGEKPDKRTPLKLNYILDSSV</sequence>
<feature type="chain" id="PRO_5034271362" evidence="1">
    <location>
        <begin position="17"/>
        <end position="271"/>
    </location>
</feature>
<name>A0A8H7VCE1_9FUNG</name>
<evidence type="ECO:0000256" key="1">
    <source>
        <dbReference type="SAM" id="SignalP"/>
    </source>
</evidence>
<comment type="caution">
    <text evidence="2">The sequence shown here is derived from an EMBL/GenBank/DDBJ whole genome shotgun (WGS) entry which is preliminary data.</text>
</comment>
<dbReference type="Proteomes" id="UP000650833">
    <property type="component" value="Unassembled WGS sequence"/>
</dbReference>
<dbReference type="AlphaFoldDB" id="A0A8H7VCE1"/>
<accession>A0A8H7VCE1</accession>
<gene>
    <name evidence="2" type="ORF">INT46_002056</name>
</gene>
<keyword evidence="1" id="KW-0732">Signal</keyword>
<keyword evidence="3" id="KW-1185">Reference proteome</keyword>